<dbReference type="RefSeq" id="WP_150600356.1">
    <property type="nucleotide sequence ID" value="NZ_CABPSJ010000002.1"/>
</dbReference>
<proteinExistence type="predicted"/>
<dbReference type="Proteomes" id="UP000337189">
    <property type="component" value="Unassembled WGS sequence"/>
</dbReference>
<evidence type="ECO:0000313" key="1">
    <source>
        <dbReference type="EMBL" id="VVD99898.1"/>
    </source>
</evidence>
<name>A0A5E4ULD5_9BURK</name>
<dbReference type="EMBL" id="CABPSJ010000002">
    <property type="protein sequence ID" value="VVD99898.1"/>
    <property type="molecule type" value="Genomic_DNA"/>
</dbReference>
<dbReference type="OrthoDB" id="7221817at2"/>
<evidence type="ECO:0000313" key="2">
    <source>
        <dbReference type="Proteomes" id="UP000337189"/>
    </source>
</evidence>
<gene>
    <name evidence="1" type="ORF">PCO31110_02089</name>
</gene>
<reference evidence="1 2" key="1">
    <citation type="submission" date="2019-08" db="EMBL/GenBank/DDBJ databases">
        <authorList>
            <person name="Peeters C."/>
        </authorList>
    </citation>
    <scope>NUCLEOTIDE SEQUENCE [LARGE SCALE GENOMIC DNA]</scope>
    <source>
        <strain evidence="1 2">LMG 31110</strain>
    </source>
</reference>
<dbReference type="AlphaFoldDB" id="A0A5E4ULD5"/>
<dbReference type="Pfam" id="PF13289">
    <property type="entry name" value="SIR2_2"/>
    <property type="match status" value="1"/>
</dbReference>
<accession>A0A5E4ULD5</accession>
<organism evidence="1 2">
    <name type="scientific">Pandoraea communis</name>
    <dbReference type="NCBI Taxonomy" id="2508297"/>
    <lineage>
        <taxon>Bacteria</taxon>
        <taxon>Pseudomonadati</taxon>
        <taxon>Pseudomonadota</taxon>
        <taxon>Betaproteobacteria</taxon>
        <taxon>Burkholderiales</taxon>
        <taxon>Burkholderiaceae</taxon>
        <taxon>Pandoraea</taxon>
    </lineage>
</organism>
<sequence length="434" mass="48144">MSAFFEIAYAAASNSLCLFTGTGFSKAITNNKAPSWRELLEGCCDLLPDPDGVRNALFPVDGKNQLSLEEVAQIIFIKCCDVGVDLRGEIAKGIASIDLDGDNSVISEFLEKNAARIVTTNYDKLVERLVSENLCHSLSPGLPIPRSMAKTKVYHLHGSVDSPANMVVTSDDYFRFINSESYFSRKLSTLLHENTVVIIGYSLGDTNLKAILSDYRGFSRSHVIGGNVFLVSRGKVDRHVKDYYSHCYGIRVLDGLGVHDFFRAVSSEMNAARDRSGPSVGNIRKVIFDGAKYTDDYLKKETSFFDVVASVSAIGKSINDPLIVRTLGEVIEAKIRLTGEDGAWTQYEHLARWLIYLGTILELKGTSVEQLVLDAVLRSMNRMSSGQVYGYSWYAYKSWDGGWSNLISSNRSLIRRYVESHTTDRDALEIVGRG</sequence>
<protein>
    <submittedName>
        <fullName evidence="1">Uncharacterized protein</fullName>
    </submittedName>
</protein>